<evidence type="ECO:0000313" key="3">
    <source>
        <dbReference type="Proteomes" id="UP001221142"/>
    </source>
</evidence>
<keyword evidence="1" id="KW-1133">Transmembrane helix</keyword>
<dbReference type="Proteomes" id="UP001221142">
    <property type="component" value="Unassembled WGS sequence"/>
</dbReference>
<evidence type="ECO:0008006" key="4">
    <source>
        <dbReference type="Google" id="ProtNLM"/>
    </source>
</evidence>
<feature type="transmembrane region" description="Helical" evidence="1">
    <location>
        <begin position="21"/>
        <end position="36"/>
    </location>
</feature>
<name>A0AAD7BJF7_9AGAR</name>
<keyword evidence="3" id="KW-1185">Reference proteome</keyword>
<reference evidence="2" key="1">
    <citation type="submission" date="2023-03" db="EMBL/GenBank/DDBJ databases">
        <title>Massive genome expansion in bonnet fungi (Mycena s.s.) driven by repeated elements and novel gene families across ecological guilds.</title>
        <authorList>
            <consortium name="Lawrence Berkeley National Laboratory"/>
            <person name="Harder C.B."/>
            <person name="Miyauchi S."/>
            <person name="Viragh M."/>
            <person name="Kuo A."/>
            <person name="Thoen E."/>
            <person name="Andreopoulos B."/>
            <person name="Lu D."/>
            <person name="Skrede I."/>
            <person name="Drula E."/>
            <person name="Henrissat B."/>
            <person name="Morin E."/>
            <person name="Kohler A."/>
            <person name="Barry K."/>
            <person name="LaButti K."/>
            <person name="Morin E."/>
            <person name="Salamov A."/>
            <person name="Lipzen A."/>
            <person name="Mereny Z."/>
            <person name="Hegedus B."/>
            <person name="Baldrian P."/>
            <person name="Stursova M."/>
            <person name="Weitz H."/>
            <person name="Taylor A."/>
            <person name="Grigoriev I.V."/>
            <person name="Nagy L.G."/>
            <person name="Martin F."/>
            <person name="Kauserud H."/>
        </authorList>
    </citation>
    <scope>NUCLEOTIDE SEQUENCE</scope>
    <source>
        <strain evidence="2">9284</strain>
    </source>
</reference>
<sequence>MSWERALDELDWELRRRAGDHGGFVFIIVFIVVIYIDRDKIEETCKGRKVSGKGQFSELEIGDNGRHTQKLAVVVLRLKEVMLHPVNKAPSRILRGVGWFAVGIDTRAVDLQLFLLGKPQCVARKATAGLTWVLNPSFEELVVPRYESPLANVQTLILKLDLESQRRCGCSWGLDSTQAYPILKVCTYSNKTCGLLDNGGGNIASVFVAYLDWHLNFFGSCCPSNQSTYFPTSLFIMHRCFNLPELVTLVAQNVDLADLCSLARSCRDISPCALDELWKHQESLVPLLKCLPADAWHESGGSFDISRPLYKEDWDRLIPYCRRIRSLDDRLLRTKFESLYGITQTVQNSVNGMPGQSSCSCITTQAIQSVVMTSPEMPVLGNVNTVHAYTSSPWFPYIALFLGSNMATFHVTTDGQRLNLSALSRLSQWANLKTLHVRGGSAEWTGIISPYLKAATFQSLRKLSIEDLHDGGWEAVARLPHLLCLEVGDPRRLSYGQAVRWIGTGVTFLESVTHAPLTNITVHVRESTYDHFRLLPVMNTASDLRPLLDLVHLASLTLSSPHGITFDDAFAEEMCLAWPKIQKLSFGPWNDGFRQNDVPSMPTATALMHFSKHCALLHTLDCIVDISGLSGDAESPRGIRQSMLSSINIRSTVVKHPFGFAKLLSSLFPNLQSILSVSTDSTSSVDDTLTVLVRQLASVRKDERANALHN</sequence>
<dbReference type="AlphaFoldDB" id="A0AAD7BJF7"/>
<keyword evidence="1" id="KW-0812">Transmembrane</keyword>
<evidence type="ECO:0000313" key="2">
    <source>
        <dbReference type="EMBL" id="KAJ7622463.1"/>
    </source>
</evidence>
<dbReference type="EMBL" id="JARKIF010000015">
    <property type="protein sequence ID" value="KAJ7622463.1"/>
    <property type="molecule type" value="Genomic_DNA"/>
</dbReference>
<comment type="caution">
    <text evidence="2">The sequence shown here is derived from an EMBL/GenBank/DDBJ whole genome shotgun (WGS) entry which is preliminary data.</text>
</comment>
<evidence type="ECO:0000256" key="1">
    <source>
        <dbReference type="SAM" id="Phobius"/>
    </source>
</evidence>
<protein>
    <recommendedName>
        <fullName evidence="4">F-box domain-containing protein</fullName>
    </recommendedName>
</protein>
<gene>
    <name evidence="2" type="ORF">FB45DRAFT_870652</name>
</gene>
<organism evidence="2 3">
    <name type="scientific">Roridomyces roridus</name>
    <dbReference type="NCBI Taxonomy" id="1738132"/>
    <lineage>
        <taxon>Eukaryota</taxon>
        <taxon>Fungi</taxon>
        <taxon>Dikarya</taxon>
        <taxon>Basidiomycota</taxon>
        <taxon>Agaricomycotina</taxon>
        <taxon>Agaricomycetes</taxon>
        <taxon>Agaricomycetidae</taxon>
        <taxon>Agaricales</taxon>
        <taxon>Marasmiineae</taxon>
        <taxon>Mycenaceae</taxon>
        <taxon>Roridomyces</taxon>
    </lineage>
</organism>
<proteinExistence type="predicted"/>
<accession>A0AAD7BJF7</accession>
<keyword evidence="1" id="KW-0472">Membrane</keyword>